<keyword evidence="2" id="KW-0472">Membrane</keyword>
<accession>A0ABR3V6M3</accession>
<comment type="caution">
    <text evidence="3">The sequence shown here is derived from an EMBL/GenBank/DDBJ whole genome shotgun (WGS) entry which is preliminary data.</text>
</comment>
<feature type="compositionally biased region" description="Basic and acidic residues" evidence="1">
    <location>
        <begin position="1364"/>
        <end position="1373"/>
    </location>
</feature>
<keyword evidence="2" id="KW-1133">Transmembrane helix</keyword>
<feature type="region of interest" description="Disordered" evidence="1">
    <location>
        <begin position="878"/>
        <end position="899"/>
    </location>
</feature>
<dbReference type="Gene3D" id="1.10.287.1490">
    <property type="match status" value="1"/>
</dbReference>
<feature type="region of interest" description="Disordered" evidence="1">
    <location>
        <begin position="1"/>
        <end position="23"/>
    </location>
</feature>
<feature type="region of interest" description="Disordered" evidence="1">
    <location>
        <begin position="570"/>
        <end position="594"/>
    </location>
</feature>
<evidence type="ECO:0000313" key="4">
    <source>
        <dbReference type="Proteomes" id="UP001583172"/>
    </source>
</evidence>
<feature type="compositionally biased region" description="Basic and acidic residues" evidence="1">
    <location>
        <begin position="884"/>
        <end position="899"/>
    </location>
</feature>
<gene>
    <name evidence="3" type="ORF">VTJ49DRAFT_3789</name>
</gene>
<protein>
    <submittedName>
        <fullName evidence="3">Uncharacterized protein</fullName>
    </submittedName>
</protein>
<feature type="transmembrane region" description="Helical" evidence="2">
    <location>
        <begin position="1294"/>
        <end position="1313"/>
    </location>
</feature>
<feature type="compositionally biased region" description="Basic and acidic residues" evidence="1">
    <location>
        <begin position="570"/>
        <end position="587"/>
    </location>
</feature>
<keyword evidence="4" id="KW-1185">Reference proteome</keyword>
<feature type="transmembrane region" description="Helical" evidence="2">
    <location>
        <begin position="1392"/>
        <end position="1414"/>
    </location>
</feature>
<name>A0ABR3V6M3_HUMIN</name>
<organism evidence="3 4">
    <name type="scientific">Humicola insolens</name>
    <name type="common">Soft-rot fungus</name>
    <dbReference type="NCBI Taxonomy" id="85995"/>
    <lineage>
        <taxon>Eukaryota</taxon>
        <taxon>Fungi</taxon>
        <taxon>Dikarya</taxon>
        <taxon>Ascomycota</taxon>
        <taxon>Pezizomycotina</taxon>
        <taxon>Sordariomycetes</taxon>
        <taxon>Sordariomycetidae</taxon>
        <taxon>Sordariales</taxon>
        <taxon>Chaetomiaceae</taxon>
        <taxon>Mycothermus</taxon>
    </lineage>
</organism>
<dbReference type="PANTHER" id="PTHR34707">
    <property type="entry name" value="VIMENTIN-TYPE INTERMEDIATE FILAMENT-ASSOCIATED COILED-COIL PROTEIN"/>
    <property type="match status" value="1"/>
</dbReference>
<evidence type="ECO:0000256" key="1">
    <source>
        <dbReference type="SAM" id="MobiDB-lite"/>
    </source>
</evidence>
<dbReference type="Proteomes" id="UP001583172">
    <property type="component" value="Unassembled WGS sequence"/>
</dbReference>
<proteinExistence type="predicted"/>
<feature type="transmembrane region" description="Helical" evidence="2">
    <location>
        <begin position="1322"/>
        <end position="1344"/>
    </location>
</feature>
<feature type="compositionally biased region" description="Basic residues" evidence="1">
    <location>
        <begin position="1"/>
        <end position="18"/>
    </location>
</feature>
<evidence type="ECO:0000256" key="2">
    <source>
        <dbReference type="SAM" id="Phobius"/>
    </source>
</evidence>
<sequence length="1538" mass="175438">MPSKRRRRSSRRRSKRSRSVKELKEALKAKEKEYADLQERAAADYKAKIKELKDALKAKEKEYVGLQERLNKQIQETQQTADAHKAKVQELRERLMAKEKERNSLRERLDKQIQQTQQADADHLAKIQDLRKQLDAAKLEATRVRGLLRDKEREAGDIQDLLNEQLEKANTTRDGNTAKVQELKERLKAAEREAAQLRDKLKAKEQECSQVQERLDKQIRQAADAARVYQAREQEHQDEMEKMIREIDDLEQSLQDKEKQVQNAQQAAGASQATIRKLVEQVKTTNDEVNRLAEALKVKQHELQEAQLAVAANRENQTKIQQLEDEMEVMDEELSRLTAALSAKEQELQRVQQAAEENQVTIQRFEEEIKATNDEVNRLKEALKTKDQELQEAETAAAAGRDADKTMIEGLQQKLKDSEEEVDQLLDQLMAREQELQEAQQAASTARHNQATITKLKEQLREADEEAKLLEEALDVKERELVAARDKEAKIQQLQDLLTATQEEIAELSGTVKAKEQELQEQARQAAATAAEYEDKLEKLRDTIRATDEDHEKAVAQLDAKEQEVAGLKSKLEAKEGEKKQLEESLHQLKQQAPADAVKIHELEEKVKAKEQDFNDLKQSLQVQTELADELKKKVQDKEAEQDRLQAQLDDQLAKQDKAAAEMSQLRQSYDWLEEKFKDKERQSAELQERLDKLNDQPPVVDEATAEEAAQLKERLANVARIVAALQRNVDKLIAKTPDSVNESFRRRMLGIQGLVRLLDGALKGGSVPEAELELRSPEEDKPPVPLDVLRDIQAAQLQDIKSNEDAMNALMTTVNNLVAQISAQMQDASVVRGEEAEKILEELDRIRATTDGWFHANRAVERNDEQIYDELDALRRAAQPSGKESESRTHGQSVRDPEEFGLIASDSETRHLTHALNVVESLIQNAFTPNFNNTVRVHLGQLRQMRDAAYPEGNARVLIENLIEFLEESLSKGIENDKPGFVERLEEYVKLLKGLIKLPQHKSDADQEFVAGVRAKIDGATETRDQQRQLIRDITQHNEKCSRNIDRQHPRTILHLVREFIKDNGGDRASWLTGRTEADAAVRNQLVQLVMRAISCPIADDFRAHLDDAIKQQQTRIPDLLSDTGLIDELAEDAATVVAAHKWLRKHGRRPAGVNDDKTDNLLHASVRRRESWLRAEYHINLGRLRHLDFAREKAQEFLNRHRASDRPRAHRLLAKALLHLHATRGEENHAETACFCTLLNHFFPGAVDACPPGTDKGQPPETPQCNCSCHTDGRHGRGHGHGTFGISRHRSWPVICRLLTAIVWFFMLIVIQPRNLFTTLLYILTTLSNLPQYLFQLVQYYWHKHVSSRLSTFRRRLGQAQHQDERPRPEPLHLAPRQRPQLSLPSPPPAATILFSILTFSLAYVGLTYLAVRAERNVWLAANTSWRHAYVFDLASSSAWSDSAGSSGSSIVSVGRRKRGMPYQTWSPAAADFRLLYEPIWVAFEEGFKYPHVRQFIPLTPEATMAYQHEDNFVLIEASPSEPQLELVILFNVIFP</sequence>
<dbReference type="EMBL" id="JAZGSY010000296">
    <property type="protein sequence ID" value="KAL1837418.1"/>
    <property type="molecule type" value="Genomic_DNA"/>
</dbReference>
<dbReference type="PANTHER" id="PTHR34707:SF1">
    <property type="entry name" value="VIMENTIN-TYPE INTERMEDIATE FILAMENT-ASSOCIATED COILED-COIL PROTEIN"/>
    <property type="match status" value="1"/>
</dbReference>
<evidence type="ECO:0000313" key="3">
    <source>
        <dbReference type="EMBL" id="KAL1837418.1"/>
    </source>
</evidence>
<reference evidence="3 4" key="1">
    <citation type="journal article" date="2024" name="Commun. Biol.">
        <title>Comparative genomic analysis of thermophilic fungi reveals convergent evolutionary adaptations and gene losses.</title>
        <authorList>
            <person name="Steindorff A.S."/>
            <person name="Aguilar-Pontes M.V."/>
            <person name="Robinson A.J."/>
            <person name="Andreopoulos B."/>
            <person name="LaButti K."/>
            <person name="Kuo A."/>
            <person name="Mondo S."/>
            <person name="Riley R."/>
            <person name="Otillar R."/>
            <person name="Haridas S."/>
            <person name="Lipzen A."/>
            <person name="Grimwood J."/>
            <person name="Schmutz J."/>
            <person name="Clum A."/>
            <person name="Reid I.D."/>
            <person name="Moisan M.C."/>
            <person name="Butler G."/>
            <person name="Nguyen T.T.M."/>
            <person name="Dewar K."/>
            <person name="Conant G."/>
            <person name="Drula E."/>
            <person name="Henrissat B."/>
            <person name="Hansel C."/>
            <person name="Singer S."/>
            <person name="Hutchinson M.I."/>
            <person name="de Vries R.P."/>
            <person name="Natvig D.O."/>
            <person name="Powell A.J."/>
            <person name="Tsang A."/>
            <person name="Grigoriev I.V."/>
        </authorList>
    </citation>
    <scope>NUCLEOTIDE SEQUENCE [LARGE SCALE GENOMIC DNA]</scope>
    <source>
        <strain evidence="3 4">CBS 620.91</strain>
    </source>
</reference>
<feature type="region of interest" description="Disordered" evidence="1">
    <location>
        <begin position="1359"/>
        <end position="1387"/>
    </location>
</feature>
<keyword evidence="2" id="KW-0812">Transmembrane</keyword>